<comment type="caution">
    <text evidence="2">The sequence shown here is derived from an EMBL/GenBank/DDBJ whole genome shotgun (WGS) entry which is preliminary data.</text>
</comment>
<name>A0A7C4NW45_9BACT</name>
<sequence>MKRKNRGYVLLIVLIISVLIALIGAGLAFMSKQGYLSTRGNILFNKLQKAAHYGINEAIRRIVVHEGICEEGIISETLNIDGAEVTVSTSRRGLLCSLRAEANLGGARQVIVASTQGFYGIGTFTVKANERVVWRGGAYVSGCDSQNNCNIPGIIVSGPITGVPAGTARTCDQSGTVGIFGSPPLKPNVRFYDLVPLTFNVNCFYELLNMFETEDNYLGYPMGLGENPFWRDEDNNPRQDIIFNKCTNENNCTSCPNPLITDEPEVVWNRRLGSFTIRSWSSEIPSIPGSCEVDGNNLNLSNDLPDCTWIRVTNATVNITGVAPNIKFIYAPSATVTVSNAGNAIIISNRSI</sequence>
<dbReference type="AlphaFoldDB" id="A0A7C4NW45"/>
<reference evidence="2" key="1">
    <citation type="journal article" date="2020" name="mSystems">
        <title>Genome- and Community-Level Interaction Insights into Carbon Utilization and Element Cycling Functions of Hydrothermarchaeota in Hydrothermal Sediment.</title>
        <authorList>
            <person name="Zhou Z."/>
            <person name="Liu Y."/>
            <person name="Xu W."/>
            <person name="Pan J."/>
            <person name="Luo Z.H."/>
            <person name="Li M."/>
        </authorList>
    </citation>
    <scope>NUCLEOTIDE SEQUENCE [LARGE SCALE GENOMIC DNA]</scope>
    <source>
        <strain evidence="2">SpSt-6</strain>
    </source>
</reference>
<evidence type="ECO:0000313" key="2">
    <source>
        <dbReference type="EMBL" id="HGQ85585.1"/>
    </source>
</evidence>
<keyword evidence="1" id="KW-1133">Transmembrane helix</keyword>
<gene>
    <name evidence="2" type="ORF">ENT66_04420</name>
</gene>
<keyword evidence="1" id="KW-0812">Transmembrane</keyword>
<feature type="transmembrane region" description="Helical" evidence="1">
    <location>
        <begin position="7"/>
        <end position="30"/>
    </location>
</feature>
<proteinExistence type="predicted"/>
<dbReference type="EMBL" id="DSZN01000076">
    <property type="protein sequence ID" value="HGQ85585.1"/>
    <property type="molecule type" value="Genomic_DNA"/>
</dbReference>
<organism evidence="2">
    <name type="scientific">Thermodesulfobacterium geofontis</name>
    <dbReference type="NCBI Taxonomy" id="1295609"/>
    <lineage>
        <taxon>Bacteria</taxon>
        <taxon>Pseudomonadati</taxon>
        <taxon>Thermodesulfobacteriota</taxon>
        <taxon>Thermodesulfobacteria</taxon>
        <taxon>Thermodesulfobacteriales</taxon>
        <taxon>Thermodesulfobacteriaceae</taxon>
        <taxon>Thermodesulfobacterium</taxon>
    </lineage>
</organism>
<protein>
    <submittedName>
        <fullName evidence="2">Uncharacterized protein</fullName>
    </submittedName>
</protein>
<keyword evidence="1" id="KW-0472">Membrane</keyword>
<evidence type="ECO:0000256" key="1">
    <source>
        <dbReference type="SAM" id="Phobius"/>
    </source>
</evidence>
<accession>A0A7C4NW45</accession>